<dbReference type="EMBL" id="CP014223">
    <property type="protein sequence ID" value="AMJ40765.1"/>
    <property type="molecule type" value="Genomic_DNA"/>
</dbReference>
<dbReference type="PRINTS" id="PR00413">
    <property type="entry name" value="HADHALOGNASE"/>
</dbReference>
<gene>
    <name evidence="2" type="ORF">CPRO_11720</name>
    <name evidence="3" type="ORF">SAMN02745151_02759</name>
</gene>
<dbReference type="CDD" id="cd07505">
    <property type="entry name" value="HAD_BPGM-like"/>
    <property type="match status" value="1"/>
</dbReference>
<evidence type="ECO:0000259" key="1">
    <source>
        <dbReference type="PROSITE" id="PS50969"/>
    </source>
</evidence>
<accession>A0A0X1U752</accession>
<feature type="domain" description="FCP1 homology" evidence="1">
    <location>
        <begin position="1"/>
        <end position="206"/>
    </location>
</feature>
<dbReference type="NCBIfam" id="TIGR01509">
    <property type="entry name" value="HAD-SF-IA-v3"/>
    <property type="match status" value="1"/>
</dbReference>
<reference evidence="2 4" key="1">
    <citation type="journal article" date="2016" name="Genome Announc.">
        <title>Complete Genome Sequence of the Amino Acid-Fermenting Clostridium propionicum X2 (DSM 1682).</title>
        <authorList>
            <person name="Poehlein A."/>
            <person name="Schlien K."/>
            <person name="Chowdhury N.P."/>
            <person name="Gottschalk G."/>
            <person name="Buckel W."/>
            <person name="Daniel R."/>
        </authorList>
    </citation>
    <scope>NUCLEOTIDE SEQUENCE [LARGE SCALE GENOMIC DNA]</scope>
    <source>
        <strain evidence="2 4">X2</strain>
    </source>
</reference>
<reference evidence="5" key="4">
    <citation type="submission" date="2016-11" db="EMBL/GenBank/DDBJ databases">
        <authorList>
            <person name="Jaros S."/>
            <person name="Januszkiewicz K."/>
            <person name="Wedrychowicz H."/>
        </authorList>
    </citation>
    <scope>NUCLEOTIDE SEQUENCE [LARGE SCALE GENOMIC DNA]</scope>
    <source>
        <strain evidence="5">DSM 1682</strain>
    </source>
</reference>
<dbReference type="Pfam" id="PF13419">
    <property type="entry name" value="HAD_2"/>
    <property type="match status" value="1"/>
</dbReference>
<dbReference type="Proteomes" id="UP000184204">
    <property type="component" value="Unassembled WGS sequence"/>
</dbReference>
<dbReference type="OrthoDB" id="9797743at2"/>
<dbReference type="InterPro" id="IPR023214">
    <property type="entry name" value="HAD_sf"/>
</dbReference>
<dbReference type="Gene3D" id="3.40.50.1000">
    <property type="entry name" value="HAD superfamily/HAD-like"/>
    <property type="match status" value="1"/>
</dbReference>
<reference evidence="3" key="3">
    <citation type="submission" date="2016-11" db="EMBL/GenBank/DDBJ databases">
        <authorList>
            <person name="Varghese N."/>
            <person name="Submissions S."/>
        </authorList>
    </citation>
    <scope>NUCLEOTIDE SEQUENCE</scope>
    <source>
        <strain evidence="3">DSM 1682</strain>
    </source>
</reference>
<dbReference type="PROSITE" id="PS50969">
    <property type="entry name" value="FCP1"/>
    <property type="match status" value="1"/>
</dbReference>
<dbReference type="AlphaFoldDB" id="A0A0X1U752"/>
<dbReference type="SFLD" id="SFLDS00003">
    <property type="entry name" value="Haloacid_Dehalogenase"/>
    <property type="match status" value="1"/>
</dbReference>
<dbReference type="InterPro" id="IPR006439">
    <property type="entry name" value="HAD-SF_hydro_IA"/>
</dbReference>
<dbReference type="PANTHER" id="PTHR18901">
    <property type="entry name" value="2-DEOXYGLUCOSE-6-PHOSPHATE PHOSPHATASE 2"/>
    <property type="match status" value="1"/>
</dbReference>
<dbReference type="EC" id="3.1.3.-" evidence="2"/>
<evidence type="ECO:0000313" key="5">
    <source>
        <dbReference type="Proteomes" id="UP000184204"/>
    </source>
</evidence>
<sequence>MKSIIFDLDGTLIDSMPVWKDTGRNFLLKHGFSVPENLHSVVKAQTIGQTADYFRSNLGVTHSQEEIIHEIIHYVEDAYKNTIPLKPYARDFLDRELENGTKMCVLTASEASYIHPALERLDLLKYFQFILTCSETGHFKSEPDVFRIAMEKLGGSLENTIVFEDALYAVQGAKKGGFTVYAIADHVTEADSREIRSHADKYIKSYKELL</sequence>
<keyword evidence="2" id="KW-0378">Hydrolase</keyword>
<organism evidence="3 5">
    <name type="scientific">Anaerotignum propionicum DSM 1682</name>
    <dbReference type="NCBI Taxonomy" id="991789"/>
    <lineage>
        <taxon>Bacteria</taxon>
        <taxon>Bacillati</taxon>
        <taxon>Bacillota</taxon>
        <taxon>Clostridia</taxon>
        <taxon>Lachnospirales</taxon>
        <taxon>Anaerotignaceae</taxon>
        <taxon>Anaerotignum</taxon>
    </lineage>
</organism>
<evidence type="ECO:0000313" key="4">
    <source>
        <dbReference type="Proteomes" id="UP000068026"/>
    </source>
</evidence>
<name>A0A0X1U752_ANAPI</name>
<dbReference type="Proteomes" id="UP000068026">
    <property type="component" value="Chromosome"/>
</dbReference>
<evidence type="ECO:0000313" key="3">
    <source>
        <dbReference type="EMBL" id="SHF09179.1"/>
    </source>
</evidence>
<proteinExistence type="predicted"/>
<dbReference type="InterPro" id="IPR004274">
    <property type="entry name" value="FCP1_dom"/>
</dbReference>
<dbReference type="InterPro" id="IPR041492">
    <property type="entry name" value="HAD_2"/>
</dbReference>
<dbReference type="PANTHER" id="PTHR18901:SF38">
    <property type="entry name" value="PSEUDOURIDINE-5'-PHOSPHATASE"/>
    <property type="match status" value="1"/>
</dbReference>
<dbReference type="InterPro" id="IPR036412">
    <property type="entry name" value="HAD-like_sf"/>
</dbReference>
<evidence type="ECO:0000313" key="2">
    <source>
        <dbReference type="EMBL" id="AMJ40765.1"/>
    </source>
</evidence>
<dbReference type="GO" id="GO:0016791">
    <property type="term" value="F:phosphatase activity"/>
    <property type="evidence" value="ECO:0007669"/>
    <property type="project" value="TreeGrafter"/>
</dbReference>
<protein>
    <submittedName>
        <fullName evidence="3">Haloacid dehalogenase superfamily, subfamily IA, variant 3 with third motif having DD or ED</fullName>
    </submittedName>
    <submittedName>
        <fullName evidence="2">Phosphorylated carbohydrates phosphatase</fullName>
        <ecNumber evidence="2">3.1.3.-</ecNumber>
    </submittedName>
</protein>
<dbReference type="EMBL" id="FQUA01000016">
    <property type="protein sequence ID" value="SHF09179.1"/>
    <property type="molecule type" value="Genomic_DNA"/>
</dbReference>
<dbReference type="InterPro" id="IPR023198">
    <property type="entry name" value="PGP-like_dom2"/>
</dbReference>
<dbReference type="RefSeq" id="WP_066048914.1">
    <property type="nucleotide sequence ID" value="NZ_CP014223.1"/>
</dbReference>
<dbReference type="SUPFAM" id="SSF56784">
    <property type="entry name" value="HAD-like"/>
    <property type="match status" value="1"/>
</dbReference>
<dbReference type="SFLD" id="SFLDG01129">
    <property type="entry name" value="C1.5:_HAD__Beta-PGM__Phosphata"/>
    <property type="match status" value="1"/>
</dbReference>
<dbReference type="KEGG" id="cpro:CPRO_11720"/>
<keyword evidence="4" id="KW-1185">Reference proteome</keyword>
<reference evidence="4" key="2">
    <citation type="submission" date="2016-01" db="EMBL/GenBank/DDBJ databases">
        <authorList>
            <person name="Poehlein A."/>
            <person name="Schlien K."/>
            <person name="Gottschalk G."/>
            <person name="Buckel W."/>
            <person name="Daniel R."/>
        </authorList>
    </citation>
    <scope>NUCLEOTIDE SEQUENCE [LARGE SCALE GENOMIC DNA]</scope>
    <source>
        <strain evidence="4">X2</strain>
    </source>
</reference>
<dbReference type="Gene3D" id="1.10.150.240">
    <property type="entry name" value="Putative phosphatase, domain 2"/>
    <property type="match status" value="1"/>
</dbReference>